<protein>
    <submittedName>
        <fullName evidence="1">Uncharacterized protein</fullName>
    </submittedName>
</protein>
<name>A0A6M8MXZ4_9BACT</name>
<sequence length="267" mass="32103">MESKVILKSEYYILYYQFLELDKKSLLYGRDDQLILAFMLYYKALIENKEETVNKIKDKMSEMFLERNMSPREINFDTKTICIKNNLNLYSDFFLEALGMFNKFRKKIGKKNRENIAKKLLKDRLQYYNFFALDVKTIVYEERDITYFPLQVLNEFHNTMSHLCCVFISTGASENNIKRAENHLRRGTLDLYKVIIKDFFIIVSQDVTKEQNDTIEKIKNDIIKIRDLEYKTIGVDRTMEKFSENNKPKKNIFQEYKKVCKKIINFF</sequence>
<dbReference type="AlphaFoldDB" id="A0A6M8MXZ4"/>
<accession>A0A6M8MXZ4</accession>
<proteinExistence type="predicted"/>
<dbReference type="OrthoDB" id="5330129at2"/>
<organism evidence="1 2">
    <name type="scientific">Campylobacter ornithocola</name>
    <dbReference type="NCBI Taxonomy" id="1848766"/>
    <lineage>
        <taxon>Bacteria</taxon>
        <taxon>Pseudomonadati</taxon>
        <taxon>Campylobacterota</taxon>
        <taxon>Epsilonproteobacteria</taxon>
        <taxon>Campylobacterales</taxon>
        <taxon>Campylobacteraceae</taxon>
        <taxon>Campylobacter</taxon>
    </lineage>
</organism>
<evidence type="ECO:0000313" key="1">
    <source>
        <dbReference type="EMBL" id="OCX42302.1"/>
    </source>
</evidence>
<dbReference type="Proteomes" id="UP000094873">
    <property type="component" value="Unassembled WGS sequence"/>
</dbReference>
<gene>
    <name evidence="1" type="ORF">A7X81_03685</name>
</gene>
<dbReference type="EMBL" id="LXSU01000139">
    <property type="protein sequence ID" value="OCX42302.1"/>
    <property type="molecule type" value="Genomic_DNA"/>
</dbReference>
<reference evidence="1 2" key="1">
    <citation type="submission" date="2016-05" db="EMBL/GenBank/DDBJ databases">
        <authorList>
            <person name="Caceres A."/>
            <person name="Munoz I."/>
            <person name="Iraola G."/>
            <person name="Diaz-Viraque F."/>
            <person name="Greif G."/>
            <person name="Collado L."/>
        </authorList>
    </citation>
    <scope>NUCLEOTIDE SEQUENCE [LARGE SCALE GENOMIC DNA]</scope>
    <source>
        <strain evidence="1 2">WBE38</strain>
    </source>
</reference>
<keyword evidence="2" id="KW-1185">Reference proteome</keyword>
<dbReference type="RefSeq" id="WP_066008555.1">
    <property type="nucleotide sequence ID" value="NZ_CP053848.1"/>
</dbReference>
<evidence type="ECO:0000313" key="2">
    <source>
        <dbReference type="Proteomes" id="UP000094873"/>
    </source>
</evidence>
<comment type="caution">
    <text evidence="1">The sequence shown here is derived from an EMBL/GenBank/DDBJ whole genome shotgun (WGS) entry which is preliminary data.</text>
</comment>